<feature type="non-terminal residue" evidence="1">
    <location>
        <position position="1"/>
    </location>
</feature>
<evidence type="ECO:0000313" key="1">
    <source>
        <dbReference type="EMBL" id="KAH9293222.1"/>
    </source>
</evidence>
<dbReference type="AlphaFoldDB" id="A0AA38C454"/>
<organism evidence="1 2">
    <name type="scientific">Taxus chinensis</name>
    <name type="common">Chinese yew</name>
    <name type="synonym">Taxus wallichiana var. chinensis</name>
    <dbReference type="NCBI Taxonomy" id="29808"/>
    <lineage>
        <taxon>Eukaryota</taxon>
        <taxon>Viridiplantae</taxon>
        <taxon>Streptophyta</taxon>
        <taxon>Embryophyta</taxon>
        <taxon>Tracheophyta</taxon>
        <taxon>Spermatophyta</taxon>
        <taxon>Pinopsida</taxon>
        <taxon>Pinidae</taxon>
        <taxon>Conifers II</taxon>
        <taxon>Cupressales</taxon>
        <taxon>Taxaceae</taxon>
        <taxon>Taxus</taxon>
    </lineage>
</organism>
<evidence type="ECO:0000313" key="2">
    <source>
        <dbReference type="Proteomes" id="UP000824469"/>
    </source>
</evidence>
<comment type="caution">
    <text evidence="1">The sequence shown here is derived from an EMBL/GenBank/DDBJ whole genome shotgun (WGS) entry which is preliminary data.</text>
</comment>
<accession>A0AA38C454</accession>
<proteinExistence type="predicted"/>
<reference evidence="1 2" key="1">
    <citation type="journal article" date="2021" name="Nat. Plants">
        <title>The Taxus genome provides insights into paclitaxel biosynthesis.</title>
        <authorList>
            <person name="Xiong X."/>
            <person name="Gou J."/>
            <person name="Liao Q."/>
            <person name="Li Y."/>
            <person name="Zhou Q."/>
            <person name="Bi G."/>
            <person name="Li C."/>
            <person name="Du R."/>
            <person name="Wang X."/>
            <person name="Sun T."/>
            <person name="Guo L."/>
            <person name="Liang H."/>
            <person name="Lu P."/>
            <person name="Wu Y."/>
            <person name="Zhang Z."/>
            <person name="Ro D.K."/>
            <person name="Shang Y."/>
            <person name="Huang S."/>
            <person name="Yan J."/>
        </authorList>
    </citation>
    <scope>NUCLEOTIDE SEQUENCE [LARGE SCALE GENOMIC DNA]</scope>
    <source>
        <strain evidence="1">Ta-2019</strain>
    </source>
</reference>
<protein>
    <submittedName>
        <fullName evidence="1">Uncharacterized protein</fullName>
    </submittedName>
</protein>
<name>A0AA38C454_TAXCH</name>
<keyword evidence="2" id="KW-1185">Reference proteome</keyword>
<feature type="non-terminal residue" evidence="1">
    <location>
        <position position="120"/>
    </location>
</feature>
<gene>
    <name evidence="1" type="ORF">KI387_041575</name>
</gene>
<dbReference type="EMBL" id="JAHRHJ020001435">
    <property type="protein sequence ID" value="KAH9293222.1"/>
    <property type="molecule type" value="Genomic_DNA"/>
</dbReference>
<dbReference type="Proteomes" id="UP000824469">
    <property type="component" value="Unassembled WGS sequence"/>
</dbReference>
<sequence>FEGMEISQLVKPTIEECTKVIEVTEQQEEYDQHAKVRQSFLRSIELQCKDDVLKEHVSVSKDQIYNLEHISISNQLVEDEVLSNLEGSDDEEESIEVVSITPTSPIFLHEESNMMFAKDE</sequence>